<dbReference type="InterPro" id="IPR029243">
    <property type="entry name" value="Lantibiotic_alpha"/>
</dbReference>
<sequence length="69" mass="7335">MYNTLLKDPVLRAKIKNIAENPSGDAIAELNEQDLNSLAGAGIYSAISAYLGNKGAFCTITKECQANCN</sequence>
<gene>
    <name evidence="1" type="primary">lchA1</name>
    <name evidence="1" type="ORF">CLVI_10380</name>
</gene>
<protein>
    <submittedName>
        <fullName evidence="1">Lantibiotic lichenicidin VK21 A1</fullName>
    </submittedName>
</protein>
<dbReference type="OrthoDB" id="4248078at2"/>
<dbReference type="Pfam" id="PF14867">
    <property type="entry name" value="Lantibiotic_a"/>
    <property type="match status" value="1"/>
</dbReference>
<dbReference type="RefSeq" id="WP_106059058.1">
    <property type="nucleotide sequence ID" value="NZ_PVXQ01000008.1"/>
</dbReference>
<name>A0A2T0BH65_9CLOT</name>
<dbReference type="NCBIfam" id="NF000539">
    <property type="entry name" value="plantaricin"/>
    <property type="match status" value="1"/>
</dbReference>
<evidence type="ECO:0000313" key="1">
    <source>
        <dbReference type="EMBL" id="PRR83239.1"/>
    </source>
</evidence>
<proteinExistence type="predicted"/>
<reference evidence="1 2" key="1">
    <citation type="submission" date="2018-03" db="EMBL/GenBank/DDBJ databases">
        <title>Genome sequence of Clostridium vincentii DSM 10228.</title>
        <authorList>
            <person name="Poehlein A."/>
            <person name="Daniel R."/>
        </authorList>
    </citation>
    <scope>NUCLEOTIDE SEQUENCE [LARGE SCALE GENOMIC DNA]</scope>
    <source>
        <strain evidence="1 2">DSM 10228</strain>
    </source>
</reference>
<dbReference type="Proteomes" id="UP000239471">
    <property type="component" value="Unassembled WGS sequence"/>
</dbReference>
<organism evidence="1 2">
    <name type="scientific">Clostridium vincentii</name>
    <dbReference type="NCBI Taxonomy" id="52704"/>
    <lineage>
        <taxon>Bacteria</taxon>
        <taxon>Bacillati</taxon>
        <taxon>Bacillota</taxon>
        <taxon>Clostridia</taxon>
        <taxon>Eubacteriales</taxon>
        <taxon>Clostridiaceae</taxon>
        <taxon>Clostridium</taxon>
    </lineage>
</organism>
<evidence type="ECO:0000313" key="2">
    <source>
        <dbReference type="Proteomes" id="UP000239471"/>
    </source>
</evidence>
<comment type="caution">
    <text evidence="1">The sequence shown here is derived from an EMBL/GenBank/DDBJ whole genome shotgun (WGS) entry which is preliminary data.</text>
</comment>
<dbReference type="AlphaFoldDB" id="A0A2T0BH65"/>
<dbReference type="GO" id="GO:0050830">
    <property type="term" value="P:defense response to Gram-positive bacterium"/>
    <property type="evidence" value="ECO:0007669"/>
    <property type="project" value="InterPro"/>
</dbReference>
<accession>A0A2T0BH65</accession>
<dbReference type="EMBL" id="PVXQ01000008">
    <property type="protein sequence ID" value="PRR83239.1"/>
    <property type="molecule type" value="Genomic_DNA"/>
</dbReference>
<keyword evidence="2" id="KW-1185">Reference proteome</keyword>